<evidence type="ECO:0000313" key="2">
    <source>
        <dbReference type="Proteomes" id="UP000037904"/>
    </source>
</evidence>
<dbReference type="OrthoDB" id="4923501at2759"/>
<organism evidence="1 2">
    <name type="scientific">Fusarium langsethiae</name>
    <dbReference type="NCBI Taxonomy" id="179993"/>
    <lineage>
        <taxon>Eukaryota</taxon>
        <taxon>Fungi</taxon>
        <taxon>Dikarya</taxon>
        <taxon>Ascomycota</taxon>
        <taxon>Pezizomycotina</taxon>
        <taxon>Sordariomycetes</taxon>
        <taxon>Hypocreomycetidae</taxon>
        <taxon>Hypocreales</taxon>
        <taxon>Nectriaceae</taxon>
        <taxon>Fusarium</taxon>
    </lineage>
</organism>
<sequence length="464" mass="52969">MDRLFIHPPPSIKDIFKSIRERGSRSAYVTREFDSLLAQVESGPTTDTKQFLHRYIDPRNVGLAITAFSIHRFPFNPIPPGGGLDRWVLEYWPVVLSNPKILHEFIQLADNINQLSAIYASVPGPQQHWELVYRHALHESHGNTFLGIAASDTPDLPLNDLKVMDMIRLRIQAFGNQDLPGESPTDIAGNPIDPELFARVQQSFWLEELQIRATNLKDLYDSNRLASNRDIQNTIDQVLELAPQVDILPFQRLIKWQRLIITARKAGISDTQTINSFFRILEMGRFHFLGVQGLAACLPSYGDSYELLYIFKLGSVNCQINTFFMNLDSESQEAWHDGWFEKYPVSGSIDHLWLRIEYLLGDDGWHVRFFEHGDTITTTAHAIGLDDEDIEFLWGPNPEISADPPALEVPALDIVDELFASIQSQYDVEDIRNWWSYDPDMFNQYMGNNAAKSSQSQHPGRLDG</sequence>
<evidence type="ECO:0000313" key="1">
    <source>
        <dbReference type="EMBL" id="KPA41439.1"/>
    </source>
</evidence>
<keyword evidence="2" id="KW-1185">Reference proteome</keyword>
<dbReference type="Proteomes" id="UP000037904">
    <property type="component" value="Unassembled WGS sequence"/>
</dbReference>
<name>A0A0M9EWN3_FUSLA</name>
<reference evidence="1 2" key="1">
    <citation type="submission" date="2015-04" db="EMBL/GenBank/DDBJ databases">
        <title>The draft genome sequence of Fusarium langsethiae, a T-2/HT-2 mycotoxin producer.</title>
        <authorList>
            <person name="Lysoe E."/>
            <person name="Divon H.H."/>
            <person name="Terzi V."/>
            <person name="Orru L."/>
            <person name="Lamontanara A."/>
            <person name="Kolseth A.-K."/>
            <person name="Frandsen R.J."/>
            <person name="Nielsen K."/>
            <person name="Thrane U."/>
        </authorList>
    </citation>
    <scope>NUCLEOTIDE SEQUENCE [LARGE SCALE GENOMIC DNA]</scope>
    <source>
        <strain evidence="1 2">Fl201059</strain>
    </source>
</reference>
<protein>
    <submittedName>
        <fullName evidence="1">Uncharacterized protein</fullName>
    </submittedName>
</protein>
<dbReference type="EMBL" id="JXCE01000096">
    <property type="protein sequence ID" value="KPA41439.1"/>
    <property type="molecule type" value="Genomic_DNA"/>
</dbReference>
<accession>A0A0M9EWN3</accession>
<gene>
    <name evidence="1" type="ORF">FLAG1_05655</name>
</gene>
<proteinExistence type="predicted"/>
<comment type="caution">
    <text evidence="1">The sequence shown here is derived from an EMBL/GenBank/DDBJ whole genome shotgun (WGS) entry which is preliminary data.</text>
</comment>
<dbReference type="AlphaFoldDB" id="A0A0M9EWN3"/>